<keyword evidence="4" id="KW-0809">Transit peptide</keyword>
<evidence type="ECO:0000256" key="3">
    <source>
        <dbReference type="ARBA" id="ARBA00013994"/>
    </source>
</evidence>
<keyword evidence="5" id="KW-0496">Mitochondrion</keyword>
<evidence type="ECO:0000256" key="5">
    <source>
        <dbReference type="ARBA" id="ARBA00023128"/>
    </source>
</evidence>
<feature type="compositionally biased region" description="Basic residues" evidence="6">
    <location>
        <begin position="357"/>
        <end position="366"/>
    </location>
</feature>
<comment type="subcellular location">
    <subcellularLocation>
        <location evidence="1">Mitochondrion</location>
    </subcellularLocation>
</comment>
<reference evidence="7 8" key="1">
    <citation type="submission" date="2020-05" db="EMBL/GenBank/DDBJ databases">
        <authorList>
            <person name="Casaregola S."/>
            <person name="Devillers H."/>
            <person name="Grondin C."/>
        </authorList>
    </citation>
    <scope>NUCLEOTIDE SEQUENCE [LARGE SCALE GENOMIC DNA]</scope>
    <source>
        <strain evidence="7 8">CLIB 1767</strain>
    </source>
</reference>
<dbReference type="OrthoDB" id="3996489at2759"/>
<keyword evidence="8" id="KW-1185">Reference proteome</keyword>
<dbReference type="GeneID" id="64858169"/>
<evidence type="ECO:0000256" key="6">
    <source>
        <dbReference type="SAM" id="MobiDB-lite"/>
    </source>
</evidence>
<evidence type="ECO:0000313" key="7">
    <source>
        <dbReference type="EMBL" id="CAB4255136.1"/>
    </source>
</evidence>
<dbReference type="Gene3D" id="3.30.110.10">
    <property type="entry name" value="Translation initiation factor 3 (IF-3), C-terminal domain"/>
    <property type="match status" value="1"/>
</dbReference>
<name>A0A8H2VGN1_9SACH</name>
<comment type="caution">
    <text evidence="7">The sequence shown here is derived from an EMBL/GenBank/DDBJ whole genome shotgun (WGS) entry which is preliminary data.</text>
</comment>
<comment type="similarity">
    <text evidence="2">Belongs to the AIM23 family.</text>
</comment>
<evidence type="ECO:0000256" key="2">
    <source>
        <dbReference type="ARBA" id="ARBA00008476"/>
    </source>
</evidence>
<accession>A0A8H2VGN1</accession>
<feature type="region of interest" description="Disordered" evidence="6">
    <location>
        <begin position="328"/>
        <end position="366"/>
    </location>
</feature>
<dbReference type="InterPro" id="IPR029427">
    <property type="entry name" value="AIM23"/>
</dbReference>
<organism evidence="7 8">
    <name type="scientific">Maudiozyma barnettii</name>
    <dbReference type="NCBI Taxonomy" id="61262"/>
    <lineage>
        <taxon>Eukaryota</taxon>
        <taxon>Fungi</taxon>
        <taxon>Dikarya</taxon>
        <taxon>Ascomycota</taxon>
        <taxon>Saccharomycotina</taxon>
        <taxon>Saccharomycetes</taxon>
        <taxon>Saccharomycetales</taxon>
        <taxon>Saccharomycetaceae</taxon>
        <taxon>Maudiozyma</taxon>
    </lineage>
</organism>
<dbReference type="GO" id="GO:0006413">
    <property type="term" value="P:translational initiation"/>
    <property type="evidence" value="ECO:0007669"/>
    <property type="project" value="InterPro"/>
</dbReference>
<evidence type="ECO:0000256" key="4">
    <source>
        <dbReference type="ARBA" id="ARBA00022946"/>
    </source>
</evidence>
<evidence type="ECO:0000313" key="8">
    <source>
        <dbReference type="Proteomes" id="UP000644660"/>
    </source>
</evidence>
<gene>
    <name evidence="7" type="ORF">KABA2_05S09218</name>
</gene>
<sequence>MLQRCVLYVNRISNGNVFLKKSAIIARSFNSNNKGTLESGDLLRDIISNRQSKINSLKVNEVKNRNFMLSRDTKRSGYFKKKTSNMNRNINKKKRIVINWDSGTERAQEAANHTIKEIFKLNSKGDIRIFDNECHKIEPSNIRHYARGLDLNKFGMSIVDIETVDEEIRIPLVKIVDSKTALKRYSDDMAKLKKDELIEKGIIRKKFNDPSKSEDTLKHIKLSWKIREDDLSNQKSHEIEGLLQKGNKVNIYIDNNNNGTPKHWLDNFEKVLNPLEDTSQVPVRIPKKELKRRNEIMEQILTLVEELSVAPVVEGDVTSKVIIRLSPKPATKPNVDKQGLKEERRRARQEKLEERIQRKKERLGQV</sequence>
<feature type="compositionally biased region" description="Basic and acidic residues" evidence="6">
    <location>
        <begin position="334"/>
        <end position="356"/>
    </location>
</feature>
<dbReference type="Proteomes" id="UP000644660">
    <property type="component" value="Unassembled WGS sequence"/>
</dbReference>
<dbReference type="EMBL" id="CAEFZW010000005">
    <property type="protein sequence ID" value="CAB4255136.1"/>
    <property type="molecule type" value="Genomic_DNA"/>
</dbReference>
<dbReference type="SUPFAM" id="SSF55200">
    <property type="entry name" value="Translation initiation factor IF3, C-terminal domain"/>
    <property type="match status" value="1"/>
</dbReference>
<proteinExistence type="inferred from homology"/>
<dbReference type="GO" id="GO:0005739">
    <property type="term" value="C:mitochondrion"/>
    <property type="evidence" value="ECO:0007669"/>
    <property type="project" value="UniProtKB-SubCell"/>
</dbReference>
<dbReference type="AlphaFoldDB" id="A0A8H2VGN1"/>
<dbReference type="InterPro" id="IPR036788">
    <property type="entry name" value="T_IF-3_C_sf"/>
</dbReference>
<dbReference type="Pfam" id="PF14877">
    <property type="entry name" value="mIF3"/>
    <property type="match status" value="1"/>
</dbReference>
<dbReference type="RefSeq" id="XP_041406980.1">
    <property type="nucleotide sequence ID" value="XM_041551046.1"/>
</dbReference>
<protein>
    <recommendedName>
        <fullName evidence="3">Altered inheritance of mitochondria protein 23, mitochondrial</fullName>
    </recommendedName>
</protein>
<evidence type="ECO:0000256" key="1">
    <source>
        <dbReference type="ARBA" id="ARBA00004173"/>
    </source>
</evidence>